<feature type="non-terminal residue" evidence="5">
    <location>
        <position position="1"/>
    </location>
</feature>
<evidence type="ECO:0000313" key="5">
    <source>
        <dbReference type="EMBL" id="EPS70318.1"/>
    </source>
</evidence>
<keyword evidence="3 4" id="KW-0808">Transferase</keyword>
<dbReference type="GO" id="GO:0016138">
    <property type="term" value="P:glycoside biosynthetic process"/>
    <property type="evidence" value="ECO:0007669"/>
    <property type="project" value="UniProtKB-ARBA"/>
</dbReference>
<dbReference type="EMBL" id="AUSU01001729">
    <property type="protein sequence ID" value="EPS70318.1"/>
    <property type="molecule type" value="Genomic_DNA"/>
</dbReference>
<dbReference type="InterPro" id="IPR035595">
    <property type="entry name" value="UDP_glycos_trans_CS"/>
</dbReference>
<dbReference type="FunFam" id="3.40.50.2000:FF:000060">
    <property type="entry name" value="Glycosyltransferase"/>
    <property type="match status" value="1"/>
</dbReference>
<evidence type="ECO:0000256" key="2">
    <source>
        <dbReference type="ARBA" id="ARBA00022676"/>
    </source>
</evidence>
<keyword evidence="2 4" id="KW-0328">Glycosyltransferase</keyword>
<dbReference type="OrthoDB" id="5835829at2759"/>
<name>S8E3L0_9LAMI</name>
<dbReference type="SUPFAM" id="SSF53756">
    <property type="entry name" value="UDP-Glycosyltransferase/glycogen phosphorylase"/>
    <property type="match status" value="1"/>
</dbReference>
<gene>
    <name evidence="5" type="ORF">M569_04442</name>
</gene>
<evidence type="ECO:0000313" key="6">
    <source>
        <dbReference type="Proteomes" id="UP000015453"/>
    </source>
</evidence>
<feature type="non-terminal residue" evidence="5">
    <location>
        <position position="354"/>
    </location>
</feature>
<dbReference type="AlphaFoldDB" id="S8E3L0"/>
<organism evidence="5 6">
    <name type="scientific">Genlisea aurea</name>
    <dbReference type="NCBI Taxonomy" id="192259"/>
    <lineage>
        <taxon>Eukaryota</taxon>
        <taxon>Viridiplantae</taxon>
        <taxon>Streptophyta</taxon>
        <taxon>Embryophyta</taxon>
        <taxon>Tracheophyta</taxon>
        <taxon>Spermatophyta</taxon>
        <taxon>Magnoliopsida</taxon>
        <taxon>eudicotyledons</taxon>
        <taxon>Gunneridae</taxon>
        <taxon>Pentapetalae</taxon>
        <taxon>asterids</taxon>
        <taxon>lamiids</taxon>
        <taxon>Lamiales</taxon>
        <taxon>Lentibulariaceae</taxon>
        <taxon>Genlisea</taxon>
    </lineage>
</organism>
<dbReference type="Pfam" id="PF00201">
    <property type="entry name" value="UDPGT"/>
    <property type="match status" value="1"/>
</dbReference>
<dbReference type="Proteomes" id="UP000015453">
    <property type="component" value="Unassembled WGS sequence"/>
</dbReference>
<dbReference type="InterPro" id="IPR002213">
    <property type="entry name" value="UDP_glucos_trans"/>
</dbReference>
<sequence length="354" mass="40338">GHLSPFYELAKRLSKKNFKTYICSTPINLVSIQAASDSDVELIELRMPPSPELPPELHTTRNAPADLTRPLMKKLHLFKSIFFEILTSIKPDILIYDFLQPWSTKQASSMGIPSVYFATTSTAFHSYYHHLYTNGSTEKYPFKAIYLHDHESCDTEDINNFIQDIGDGLTIDDFFNLPTEIMLLKSYGQVETKYVSHLSALIKTKMVLTGPLIAESTEKSNEIINWLNDQQQFSVIYISFGSEYFASEEEIYEISKALELSRVKFIWVIRFPITENKTFLKDVLPEGFIDRSKDNGIVVNEWAPQIKILSHPSVGAFISHCGWSSVTESLYFGVPIIAMPMRGDQLINARLLVE</sequence>
<dbReference type="PANTHER" id="PTHR48044">
    <property type="entry name" value="GLYCOSYLTRANSFERASE"/>
    <property type="match status" value="1"/>
</dbReference>
<protein>
    <submittedName>
        <fullName evidence="5">Uncharacterized protein</fullName>
    </submittedName>
</protein>
<evidence type="ECO:0000256" key="1">
    <source>
        <dbReference type="ARBA" id="ARBA00009995"/>
    </source>
</evidence>
<accession>S8E3L0</accession>
<dbReference type="PANTHER" id="PTHR48044:SF82">
    <property type="entry name" value="GLYCOSYLTRANSFERASE"/>
    <property type="match status" value="1"/>
</dbReference>
<keyword evidence="6" id="KW-1185">Reference proteome</keyword>
<dbReference type="GO" id="GO:0008194">
    <property type="term" value="F:UDP-glycosyltransferase activity"/>
    <property type="evidence" value="ECO:0007669"/>
    <property type="project" value="InterPro"/>
</dbReference>
<dbReference type="CDD" id="cd03784">
    <property type="entry name" value="GT1_Gtf-like"/>
    <property type="match status" value="1"/>
</dbReference>
<reference evidence="5 6" key="1">
    <citation type="journal article" date="2013" name="BMC Genomics">
        <title>The miniature genome of a carnivorous plant Genlisea aurea contains a low number of genes and short non-coding sequences.</title>
        <authorList>
            <person name="Leushkin E.V."/>
            <person name="Sutormin R.A."/>
            <person name="Nabieva E.R."/>
            <person name="Penin A.A."/>
            <person name="Kondrashov A.S."/>
            <person name="Logacheva M.D."/>
        </authorList>
    </citation>
    <scope>NUCLEOTIDE SEQUENCE [LARGE SCALE GENOMIC DNA]</scope>
</reference>
<comment type="caution">
    <text evidence="5">The sequence shown here is derived from an EMBL/GenBank/DDBJ whole genome shotgun (WGS) entry which is preliminary data.</text>
</comment>
<proteinExistence type="inferred from homology"/>
<evidence type="ECO:0000256" key="3">
    <source>
        <dbReference type="ARBA" id="ARBA00022679"/>
    </source>
</evidence>
<evidence type="ECO:0000256" key="4">
    <source>
        <dbReference type="RuleBase" id="RU003718"/>
    </source>
</evidence>
<dbReference type="Gene3D" id="3.40.50.2000">
    <property type="entry name" value="Glycogen Phosphorylase B"/>
    <property type="match status" value="2"/>
</dbReference>
<dbReference type="PROSITE" id="PS00375">
    <property type="entry name" value="UDPGT"/>
    <property type="match status" value="1"/>
</dbReference>
<comment type="similarity">
    <text evidence="1 4">Belongs to the UDP-glycosyltransferase family.</text>
</comment>